<dbReference type="Proteomes" id="UP000029413">
    <property type="component" value="Chromosome 2"/>
</dbReference>
<keyword evidence="3" id="KW-1185">Reference proteome</keyword>
<dbReference type="AlphaFoldDB" id="A0AAN0VPC3"/>
<dbReference type="SUPFAM" id="SSF53335">
    <property type="entry name" value="S-adenosyl-L-methionine-dependent methyltransferases"/>
    <property type="match status" value="1"/>
</dbReference>
<reference evidence="2 3" key="1">
    <citation type="submission" date="2014-05" db="EMBL/GenBank/DDBJ databases">
        <authorList>
            <person name="Bishop-Lilly K.A."/>
            <person name="Broomall S.M."/>
            <person name="Chain P.S."/>
            <person name="Chertkov O."/>
            <person name="Coyne S.R."/>
            <person name="Daligault H.E."/>
            <person name="Davenport K.W."/>
            <person name="Erkkila T."/>
            <person name="Frey K.G."/>
            <person name="Gibbons H.S."/>
            <person name="Gu W."/>
            <person name="Jaissle J."/>
            <person name="Johnson S.L."/>
            <person name="Koroleva G.I."/>
            <person name="Ladner J.T."/>
            <person name="Lo C.-C."/>
            <person name="Minogue T.D."/>
            <person name="Munk C."/>
            <person name="Palacios G.F."/>
            <person name="Redden C.L."/>
            <person name="Rosenzweig C.N."/>
            <person name="Scholz M.B."/>
            <person name="Teshima H."/>
            <person name="Xu Y."/>
        </authorList>
    </citation>
    <scope>NUCLEOTIDE SEQUENCE [LARGE SCALE GENOMIC DNA]</scope>
    <source>
        <strain evidence="2 3">DDS 22E-1</strain>
    </source>
</reference>
<dbReference type="InterPro" id="IPR029063">
    <property type="entry name" value="SAM-dependent_MTases_sf"/>
</dbReference>
<dbReference type="Gene3D" id="3.40.50.150">
    <property type="entry name" value="Vaccinia Virus protein VP39"/>
    <property type="match status" value="1"/>
</dbReference>
<gene>
    <name evidence="2" type="ORF">DM39_5986</name>
</gene>
<dbReference type="EMBL" id="CP007784">
    <property type="protein sequence ID" value="AIO34981.1"/>
    <property type="molecule type" value="Genomic_DNA"/>
</dbReference>
<evidence type="ECO:0000313" key="3">
    <source>
        <dbReference type="Proteomes" id="UP000029413"/>
    </source>
</evidence>
<sequence length="353" mass="40040">MNMTRITPFRQITRMYQAVLDIQHSLSQFAVSAQRKNEHQQADIDSLDARIARLESTCRQLMEMVEQQPHAVERPSFVPVPPFTRTSEPGEFMPFSTCSVADFYHPRLLEICAMLNHHFVFHRKLWEWVFVIHHLLESGKVKPGARGLVFGVGSERLPALFAKLGAQIVATDAPEDIGESKGWKATGQHSATLSQIRYEDIVDGSLFDERVSYETCDMNHIPDHLRDFDFNWSSCCFEHLGNLEAGKQFVINAVEKCLRVGGVAVHTTEFNLTSDDDTLESGQTVLYRRRDLLDLVGRLRSRGHDVRPFVVAPDSHPLDFHVDAPPYKSIPHLKLAYEKYVVTSAGVVVTRGR</sequence>
<keyword evidence="1" id="KW-0175">Coiled coil</keyword>
<evidence type="ECO:0000313" key="2">
    <source>
        <dbReference type="EMBL" id="AIO34981.1"/>
    </source>
</evidence>
<evidence type="ECO:0000256" key="1">
    <source>
        <dbReference type="SAM" id="Coils"/>
    </source>
</evidence>
<proteinExistence type="predicted"/>
<dbReference type="KEGG" id="bcen:DM39_5986"/>
<feature type="coiled-coil region" evidence="1">
    <location>
        <begin position="30"/>
        <end position="64"/>
    </location>
</feature>
<organism evidence="2 3">
    <name type="scientific">Burkholderia cenocepacia</name>
    <dbReference type="NCBI Taxonomy" id="95486"/>
    <lineage>
        <taxon>Bacteria</taxon>
        <taxon>Pseudomonadati</taxon>
        <taxon>Pseudomonadota</taxon>
        <taxon>Betaproteobacteria</taxon>
        <taxon>Burkholderiales</taxon>
        <taxon>Burkholderiaceae</taxon>
        <taxon>Burkholderia</taxon>
        <taxon>Burkholderia cepacia complex</taxon>
    </lineage>
</organism>
<name>A0AAN0VPC3_9BURK</name>
<protein>
    <submittedName>
        <fullName evidence="2">Uncharacterized protein</fullName>
    </submittedName>
</protein>
<accession>A0AAN0VPC3</accession>